<gene>
    <name evidence="2" type="ORF">Q9L42_000105</name>
</gene>
<evidence type="ECO:0000313" key="2">
    <source>
        <dbReference type="EMBL" id="XBS18734.1"/>
    </source>
</evidence>
<dbReference type="KEGG" id="mech:Q9L42_000105"/>
<feature type="compositionally biased region" description="Basic and acidic residues" evidence="1">
    <location>
        <begin position="180"/>
        <end position="202"/>
    </location>
</feature>
<dbReference type="EMBL" id="CP157742">
    <property type="protein sequence ID" value="XBS18734.1"/>
    <property type="molecule type" value="Genomic_DNA"/>
</dbReference>
<keyword evidence="3" id="KW-1185">Reference proteome</keyword>
<dbReference type="AlphaFoldDB" id="A0AAU7NNZ8"/>
<evidence type="ECO:0000256" key="1">
    <source>
        <dbReference type="SAM" id="MobiDB-lite"/>
    </source>
</evidence>
<dbReference type="Proteomes" id="UP001225378">
    <property type="component" value="Plasmid unnamed1"/>
</dbReference>
<protein>
    <submittedName>
        <fullName evidence="2">Uncharacterized protein</fullName>
    </submittedName>
</protein>
<feature type="region of interest" description="Disordered" evidence="1">
    <location>
        <begin position="178"/>
        <end position="202"/>
    </location>
</feature>
<geneLocation type="plasmid" evidence="2 3">
    <name>unnamed1</name>
</geneLocation>
<name>A0AAU7NNZ8_9GAMM</name>
<dbReference type="RefSeq" id="WP_305910359.1">
    <property type="nucleotide sequence ID" value="NZ_CP157742.1"/>
</dbReference>
<proteinExistence type="predicted"/>
<keyword evidence="2" id="KW-0614">Plasmid</keyword>
<evidence type="ECO:0000313" key="3">
    <source>
        <dbReference type="Proteomes" id="UP001225378"/>
    </source>
</evidence>
<sequence>MTNKTAVQMAIPDAGPLITLAKVDALDLLLLFKDKVGIVITDVVHFEVTQNAIDHDDAKVIRAFLTKHKDRISIQDTQYGQMLIEYAKNGNHELPRDAGEHSIISFLKIASGRPPGKPMLVILEDSWFETHSGAIPGNVHLLSTHSFLEGLQKMNLLASAKQIWAELYLHGRSGKSTDIPAKKINPETDWHSEIDGDRNSLS</sequence>
<accession>A0AAU7NNZ8</accession>
<organism evidence="2 3">
    <name type="scientific">Methylomarinum roseum</name>
    <dbReference type="NCBI Taxonomy" id="3067653"/>
    <lineage>
        <taxon>Bacteria</taxon>
        <taxon>Pseudomonadati</taxon>
        <taxon>Pseudomonadota</taxon>
        <taxon>Gammaproteobacteria</taxon>
        <taxon>Methylococcales</taxon>
        <taxon>Methylococcaceae</taxon>
        <taxon>Methylomarinum</taxon>
    </lineage>
</organism>
<reference evidence="2 3" key="1">
    <citation type="journal article" date="2024" name="Microbiology">
        <title>Methylomarinum rosea sp. nov., a novel halophilic methanotrophic bacterium from the hypersaline Lake Elton.</title>
        <authorList>
            <person name="Suleimanov R.Z."/>
            <person name="Oshkin I.Y."/>
            <person name="Danilova O.V."/>
            <person name="Suzina N.E."/>
            <person name="Dedysh S.N."/>
        </authorList>
    </citation>
    <scope>NUCLEOTIDE SEQUENCE [LARGE SCALE GENOMIC DNA]</scope>
    <source>
        <strain evidence="2 3">Ch1-1</strain>
        <plasmid evidence="3">unnamed1</plasmid>
    </source>
</reference>